<sequence>MLPPVSELQKALPIRSGQKSNLLQGYIAFSLGYQLQQTMSAVGRIQNVFQGKRQTHSRKHEPQKQNQELKRDAWISSSWETPAPGAYDIRDFLQERQLNPIQPTFSFKCQGRTKRPNPVGSGEKLLPGCYNFPDLAYFVERLPNTYSFRNTRRNTLLLGIRDKDLHTDPGKYNVIHPSSEPCECKNFMFRSAVKRFPSSFLVPREGPGPGDYEVKSNPSRGISSCFRSKVPRFPRAHISKTPGPGTYEPIRQFPKQTPTVAKMGRLHGIFFSSSFDL</sequence>
<dbReference type="Pfam" id="PF07004">
    <property type="entry name" value="SHIPPO-rpt"/>
    <property type="match status" value="3"/>
</dbReference>
<evidence type="ECO:0000256" key="3">
    <source>
        <dbReference type="ARBA" id="ARBA00022490"/>
    </source>
</evidence>
<comment type="subcellular location">
    <subcellularLocation>
        <location evidence="2">Cytoplasm</location>
    </subcellularLocation>
    <subcellularLocation>
        <location evidence="1">Nucleus</location>
    </subcellularLocation>
</comment>
<dbReference type="InParanoid" id="A0A6I8R5U3"/>
<name>A0A6I8R5U3_XENTR</name>
<dbReference type="GeneTree" id="ENSGT00940000167263"/>
<evidence type="ECO:0000313" key="6">
    <source>
        <dbReference type="Ensembl" id="ENSXETP00000075859"/>
    </source>
</evidence>
<dbReference type="GO" id="GO:0005737">
    <property type="term" value="C:cytoplasm"/>
    <property type="evidence" value="ECO:0007669"/>
    <property type="project" value="UniProtKB-SubCell"/>
</dbReference>
<dbReference type="Bgee" id="ENSXETG00000036736">
    <property type="expression patterns" value="Expressed in neurula embryo"/>
</dbReference>
<dbReference type="FunCoup" id="A0A6I8R5U3">
    <property type="interactions" value="702"/>
</dbReference>
<evidence type="ECO:0000256" key="2">
    <source>
        <dbReference type="ARBA" id="ARBA00004496"/>
    </source>
</evidence>
<keyword evidence="3" id="KW-0963">Cytoplasm</keyword>
<organism evidence="6">
    <name type="scientific">Xenopus tropicalis</name>
    <name type="common">Western clawed frog</name>
    <name type="synonym">Silurana tropicalis</name>
    <dbReference type="NCBI Taxonomy" id="8364"/>
    <lineage>
        <taxon>Eukaryota</taxon>
        <taxon>Metazoa</taxon>
        <taxon>Chordata</taxon>
        <taxon>Craniata</taxon>
        <taxon>Vertebrata</taxon>
        <taxon>Euteleostomi</taxon>
        <taxon>Amphibia</taxon>
        <taxon>Batrachia</taxon>
        <taxon>Anura</taxon>
        <taxon>Pipoidea</taxon>
        <taxon>Pipidae</taxon>
        <taxon>Xenopodinae</taxon>
        <taxon>Xenopus</taxon>
        <taxon>Silurana</taxon>
    </lineage>
</organism>
<dbReference type="Ensembl" id="ENSXETT00000099936">
    <property type="protein sequence ID" value="ENSXETP00000075859"/>
    <property type="gene ID" value="ENSXETG00000036736"/>
</dbReference>
<dbReference type="PANTHER" id="PTHR35678:SF1">
    <property type="entry name" value="PROTEIN STPG4"/>
    <property type="match status" value="1"/>
</dbReference>
<dbReference type="GO" id="GO:0005634">
    <property type="term" value="C:nucleus"/>
    <property type="evidence" value="ECO:0007669"/>
    <property type="project" value="UniProtKB-SubCell"/>
</dbReference>
<evidence type="ECO:0000256" key="5">
    <source>
        <dbReference type="SAM" id="MobiDB-lite"/>
    </source>
</evidence>
<protein>
    <submittedName>
        <fullName evidence="6">Uncharacterized protein</fullName>
    </submittedName>
</protein>
<feature type="region of interest" description="Disordered" evidence="5">
    <location>
        <begin position="50"/>
        <end position="71"/>
    </location>
</feature>
<reference evidence="6" key="2">
    <citation type="submission" date="2020-05" db="UniProtKB">
        <authorList>
            <consortium name="Ensembl"/>
        </authorList>
    </citation>
    <scope>IDENTIFICATION</scope>
</reference>
<keyword evidence="4" id="KW-0539">Nucleus</keyword>
<dbReference type="PANTHER" id="PTHR35678">
    <property type="entry name" value="PROTEIN STPG4"/>
    <property type="match status" value="1"/>
</dbReference>
<evidence type="ECO:0000256" key="1">
    <source>
        <dbReference type="ARBA" id="ARBA00004123"/>
    </source>
</evidence>
<accession>A0A6I8R5U3</accession>
<evidence type="ECO:0000256" key="4">
    <source>
        <dbReference type="ARBA" id="ARBA00023242"/>
    </source>
</evidence>
<dbReference type="InterPro" id="IPR010736">
    <property type="entry name" value="SHIPPO-rpt"/>
</dbReference>
<dbReference type="AlphaFoldDB" id="A0A6I8R5U3"/>
<feature type="compositionally biased region" description="Basic and acidic residues" evidence="5">
    <location>
        <begin position="60"/>
        <end position="71"/>
    </location>
</feature>
<reference evidence="6" key="1">
    <citation type="journal article" date="2010" name="Science">
        <title>The genome of the Western clawed frog Xenopus tropicalis.</title>
        <authorList>
            <person name="Hellsten U."/>
            <person name="Harland R.M."/>
            <person name="Gilchrist M.J."/>
            <person name="Hendrix D."/>
            <person name="Jurka J."/>
            <person name="Kapitonov V."/>
            <person name="Ovcharenko I."/>
            <person name="Putnam N.H."/>
            <person name="Shu S."/>
            <person name="Taher L."/>
            <person name="Blitz I.L."/>
            <person name="Blumberg B."/>
            <person name="Dichmann D.S."/>
            <person name="Dubchak I."/>
            <person name="Amaya E."/>
            <person name="Detter J.C."/>
            <person name="Fletcher R."/>
            <person name="Gerhard D.S."/>
            <person name="Goodstein D."/>
            <person name="Graves T."/>
            <person name="Grigoriev I.V."/>
            <person name="Grimwood J."/>
            <person name="Kawashima T."/>
            <person name="Lindquist E."/>
            <person name="Lucas S.M."/>
            <person name="Mead P.E."/>
            <person name="Mitros T."/>
            <person name="Ogino H."/>
            <person name="Ohta Y."/>
            <person name="Poliakov A.V."/>
            <person name="Pollet N."/>
            <person name="Robert J."/>
            <person name="Salamov A."/>
            <person name="Sater A.K."/>
            <person name="Schmutz J."/>
            <person name="Terry A."/>
            <person name="Vize P.D."/>
            <person name="Warren W.C."/>
            <person name="Wells D."/>
            <person name="Wills A."/>
            <person name="Wilson R.K."/>
            <person name="Zimmerman L.B."/>
            <person name="Zorn A.M."/>
            <person name="Grainger R."/>
            <person name="Grammer T."/>
            <person name="Khokha M.K."/>
            <person name="Richardson P.M."/>
            <person name="Rokhsar D.S."/>
        </authorList>
    </citation>
    <scope>NUCLEOTIDE SEQUENCE [LARGE SCALE GENOMIC DNA]</scope>
    <source>
        <strain evidence="6">Nigerian</strain>
    </source>
</reference>
<proteinExistence type="predicted"/>